<organism evidence="1 2">
    <name type="scientific">Pseudomonas amygdali pv. lachrymans str. M301315</name>
    <dbReference type="NCBI Taxonomy" id="629260"/>
    <lineage>
        <taxon>Bacteria</taxon>
        <taxon>Pseudomonadati</taxon>
        <taxon>Pseudomonadota</taxon>
        <taxon>Gammaproteobacteria</taxon>
        <taxon>Pseudomonadales</taxon>
        <taxon>Pseudomonadaceae</taxon>
        <taxon>Pseudomonas</taxon>
        <taxon>Pseudomonas amygdali</taxon>
    </lineage>
</organism>
<name>A0AAD0PWD4_PSEAV</name>
<keyword evidence="1" id="KW-0614">Plasmid</keyword>
<reference evidence="1 2" key="1">
    <citation type="journal article" date="2011" name="PLoS Pathog.">
        <title>Dynamic evolution of pathogenicity revealed by sequencing and comparative genomics of 19 Pseudomonas syringae isolates.</title>
        <authorList>
            <person name="Baltrus D.A."/>
            <person name="Nishimura M.T."/>
            <person name="Romanchuk A."/>
            <person name="Chang J.H."/>
            <person name="Mukhtar M.S."/>
            <person name="Cherkis K."/>
            <person name="Roach J."/>
            <person name="Grant S.R."/>
            <person name="Jones C.D."/>
            <person name="Dangl J.L."/>
        </authorList>
    </citation>
    <scope>NUCLEOTIDE SEQUENCE [LARGE SCALE GENOMIC DNA]</scope>
    <source>
        <strain evidence="1 2">M301315</strain>
    </source>
</reference>
<geneLocation type="plasmid" evidence="2">
    <name>pmppla107</name>
</geneLocation>
<accession>A0AAD0PWD4</accession>
<dbReference type="InterPro" id="IPR036770">
    <property type="entry name" value="Ankyrin_rpt-contain_sf"/>
</dbReference>
<dbReference type="EMBL" id="CP031226">
    <property type="protein sequence ID" value="AXH59984.1"/>
    <property type="molecule type" value="Genomic_DNA"/>
</dbReference>
<dbReference type="SUPFAM" id="SSF48403">
    <property type="entry name" value="Ankyrin repeat"/>
    <property type="match status" value="1"/>
</dbReference>
<dbReference type="AlphaFoldDB" id="A0AAD0PWD4"/>
<gene>
    <name evidence="1" type="ORF">PLA107_032680</name>
</gene>
<evidence type="ECO:0000313" key="2">
    <source>
        <dbReference type="Proteomes" id="UP000006426"/>
    </source>
</evidence>
<proteinExistence type="predicted"/>
<sequence>MEFTMSDIQARHRFRQDYKTLSTLMYDMASDGRRFDQGDFNTLRPMLIDLCDQADASPGFAQAIAHNEGVGLLRWYIGQWPKRELNSDGSPEQNALAEGFASLAVRIVESLKIDLGWETKNLIGIDKKFDAYLVKRLLEREIGLFSYDLSRSEYYEDESSPAQSKGYALSEVLSNLASAERQDLLTDLVAGINEFAAIAPESISDYTRVALFMSCFRQQREPAAPAFKSTLGALLAVSDMGSAEKLIKEDTDNFYSAMINAAASGLREEVEPLIQHGLDSNYCPNTFKQLLTGIERYTHVDVASVMISFSHKIAANDPDRDHFRDILMCYYMVSDAEVVPDQIEFTSSDYHFFAPMLKNEYSAYYDPQTQKLNMTNVKALMCEYLGQHPSMVKQMAGVPELAPIVKTLPYWHDHNFAVDLGL</sequence>
<evidence type="ECO:0000313" key="1">
    <source>
        <dbReference type="EMBL" id="AXH59984.1"/>
    </source>
</evidence>
<dbReference type="Proteomes" id="UP000006426">
    <property type="component" value="Plasmid pmppla107"/>
</dbReference>
<protein>
    <submittedName>
        <fullName evidence="1">Uncharacterized protein</fullName>
    </submittedName>
</protein>